<dbReference type="PROSITE" id="PS51230">
    <property type="entry name" value="EB1_C"/>
    <property type="match status" value="1"/>
</dbReference>
<dbReference type="InterPro" id="IPR004953">
    <property type="entry name" value="EB1_C"/>
</dbReference>
<evidence type="ECO:0000256" key="7">
    <source>
        <dbReference type="SAM" id="MobiDB-lite"/>
    </source>
</evidence>
<feature type="coiled-coil region" evidence="6">
    <location>
        <begin position="7"/>
        <end position="41"/>
    </location>
</feature>
<keyword evidence="2" id="KW-0963">Cytoplasm</keyword>
<dbReference type="Pfam" id="PF03271">
    <property type="entry name" value="EB1"/>
    <property type="match status" value="1"/>
</dbReference>
<organism evidence="9 10">
    <name type="scientific">Adineta steineri</name>
    <dbReference type="NCBI Taxonomy" id="433720"/>
    <lineage>
        <taxon>Eukaryota</taxon>
        <taxon>Metazoa</taxon>
        <taxon>Spiralia</taxon>
        <taxon>Gnathifera</taxon>
        <taxon>Rotifera</taxon>
        <taxon>Eurotatoria</taxon>
        <taxon>Bdelloidea</taxon>
        <taxon>Adinetida</taxon>
        <taxon>Adinetidae</taxon>
        <taxon>Adineta</taxon>
    </lineage>
</organism>
<dbReference type="Proteomes" id="UP000663881">
    <property type="component" value="Unassembled WGS sequence"/>
</dbReference>
<accession>A0A818QE72</accession>
<keyword evidence="6" id="KW-0175">Coiled coil</keyword>
<keyword evidence="3 5" id="KW-0493">Microtubule</keyword>
<feature type="compositionally biased region" description="Acidic residues" evidence="7">
    <location>
        <begin position="72"/>
        <end position="81"/>
    </location>
</feature>
<comment type="caution">
    <text evidence="9">The sequence shown here is derived from an EMBL/GenBank/DDBJ whole genome shotgun (WGS) entry which is preliminary data.</text>
</comment>
<dbReference type="FunFam" id="1.20.5.1430:FF:000001">
    <property type="entry name" value="microtubule-associated protein RP/EB family member 1"/>
    <property type="match status" value="1"/>
</dbReference>
<dbReference type="SUPFAM" id="SSF140612">
    <property type="entry name" value="EB1 dimerisation domain-like"/>
    <property type="match status" value="1"/>
</dbReference>
<keyword evidence="4" id="KW-0206">Cytoskeleton</keyword>
<name>A0A818QE72_9BILA</name>
<protein>
    <recommendedName>
        <fullName evidence="8">EB1 C-terminal domain-containing protein</fullName>
    </recommendedName>
</protein>
<sequence>MKTKTKIDSLQEIIQQHAAQIAGLEKEREFYYQKLREVEMVCQEPEHEPLPHAQKILEILYTTEEGFAQPDQENDTYDLDNENINNDNGAGLIAGDDETY</sequence>
<evidence type="ECO:0000256" key="6">
    <source>
        <dbReference type="SAM" id="Coils"/>
    </source>
</evidence>
<evidence type="ECO:0000256" key="1">
    <source>
        <dbReference type="ARBA" id="ARBA00004245"/>
    </source>
</evidence>
<evidence type="ECO:0000256" key="4">
    <source>
        <dbReference type="ARBA" id="ARBA00023212"/>
    </source>
</evidence>
<reference evidence="9" key="1">
    <citation type="submission" date="2021-02" db="EMBL/GenBank/DDBJ databases">
        <authorList>
            <person name="Nowell W R."/>
        </authorList>
    </citation>
    <scope>NUCLEOTIDE SEQUENCE</scope>
</reference>
<gene>
    <name evidence="9" type="ORF">OKA104_LOCUS8261</name>
</gene>
<proteinExistence type="predicted"/>
<dbReference type="GO" id="GO:0008017">
    <property type="term" value="F:microtubule binding"/>
    <property type="evidence" value="ECO:0007669"/>
    <property type="project" value="InterPro"/>
</dbReference>
<dbReference type="InterPro" id="IPR027328">
    <property type="entry name" value="MAPRE"/>
</dbReference>
<dbReference type="Gene3D" id="1.20.5.1430">
    <property type="match status" value="1"/>
</dbReference>
<feature type="region of interest" description="Disordered" evidence="7">
    <location>
        <begin position="70"/>
        <end position="100"/>
    </location>
</feature>
<dbReference type="EMBL" id="CAJOAY010000331">
    <property type="protein sequence ID" value="CAF3633597.1"/>
    <property type="molecule type" value="Genomic_DNA"/>
</dbReference>
<dbReference type="AlphaFoldDB" id="A0A818QE72"/>
<dbReference type="PANTHER" id="PTHR10623">
    <property type="entry name" value="MICROTUBULE-ASSOCIATED PROTEIN RP/EB FAMILY MEMBER"/>
    <property type="match status" value="1"/>
</dbReference>
<evidence type="ECO:0000313" key="9">
    <source>
        <dbReference type="EMBL" id="CAF3633597.1"/>
    </source>
</evidence>
<evidence type="ECO:0000256" key="2">
    <source>
        <dbReference type="ARBA" id="ARBA00022490"/>
    </source>
</evidence>
<evidence type="ECO:0000259" key="8">
    <source>
        <dbReference type="PROSITE" id="PS51230"/>
    </source>
</evidence>
<dbReference type="InterPro" id="IPR036133">
    <property type="entry name" value="EB1_C_sf"/>
</dbReference>
<evidence type="ECO:0000256" key="5">
    <source>
        <dbReference type="PROSITE-ProRule" id="PRU00576"/>
    </source>
</evidence>
<evidence type="ECO:0000313" key="10">
    <source>
        <dbReference type="Proteomes" id="UP000663881"/>
    </source>
</evidence>
<evidence type="ECO:0000256" key="3">
    <source>
        <dbReference type="ARBA" id="ARBA00022701"/>
    </source>
</evidence>
<comment type="subcellular location">
    <subcellularLocation>
        <location evidence="1">Cytoplasm</location>
        <location evidence="1">Cytoskeleton</location>
    </subcellularLocation>
</comment>
<dbReference type="GO" id="GO:0005874">
    <property type="term" value="C:microtubule"/>
    <property type="evidence" value="ECO:0007669"/>
    <property type="project" value="UniProtKB-KW"/>
</dbReference>
<feature type="domain" description="EB1 C-terminal" evidence="8">
    <location>
        <begin position="1"/>
        <end position="69"/>
    </location>
</feature>